<feature type="chain" id="PRO_5026207798" description="WG repeat-containing protein" evidence="1">
    <location>
        <begin position="18"/>
        <end position="199"/>
    </location>
</feature>
<sequence length="199" mass="22876">MRFFLLFLFLICGGAISAEPDYIVQGRKWLMRWGETYCIKKYSLNTANIDDVNDSLHLFQYSEVVNSLMYSNEGRNAVFKYIDENIRAYGNLSNGKQLKFLGCLELSDSDEFIALIKKQDRFLYQNNAGIGAVIRASGQVCPFSGQWRMITKYDTYELQKFKKGAVFPVWRSADGTDGREWVLESRDDGGDVKINSPYF</sequence>
<dbReference type="AlphaFoldDB" id="A0A624AYD2"/>
<evidence type="ECO:0000313" key="2">
    <source>
        <dbReference type="EMBL" id="ECZ5259600.1"/>
    </source>
</evidence>
<evidence type="ECO:0000256" key="1">
    <source>
        <dbReference type="SAM" id="SignalP"/>
    </source>
</evidence>
<comment type="caution">
    <text evidence="2">The sequence shown here is derived from an EMBL/GenBank/DDBJ whole genome shotgun (WGS) entry which is preliminary data.</text>
</comment>
<evidence type="ECO:0008006" key="3">
    <source>
        <dbReference type="Google" id="ProtNLM"/>
    </source>
</evidence>
<feature type="signal peptide" evidence="1">
    <location>
        <begin position="1"/>
        <end position="17"/>
    </location>
</feature>
<reference evidence="2" key="1">
    <citation type="submission" date="2018-07" db="EMBL/GenBank/DDBJ databases">
        <authorList>
            <consortium name="GenomeTrakr network: Whole genome sequencing for foodborne pathogen traceback"/>
        </authorList>
    </citation>
    <scope>NUCLEOTIDE SEQUENCE</scope>
    <source>
        <strain evidence="2">FDA00000044</strain>
    </source>
</reference>
<dbReference type="InterPro" id="IPR038314">
    <property type="entry name" value="T6SS_sf"/>
</dbReference>
<name>A0A624AYD2_SALMO</name>
<keyword evidence="1" id="KW-0732">Signal</keyword>
<accession>A0A624AYD2</accession>
<dbReference type="EMBL" id="AALGYR010000001">
    <property type="protein sequence ID" value="ECZ5259600.1"/>
    <property type="molecule type" value="Genomic_DNA"/>
</dbReference>
<organism evidence="2">
    <name type="scientific">Salmonella montevideo</name>
    <dbReference type="NCBI Taxonomy" id="115981"/>
    <lineage>
        <taxon>Bacteria</taxon>
        <taxon>Pseudomonadati</taxon>
        <taxon>Pseudomonadota</taxon>
        <taxon>Gammaproteobacteria</taxon>
        <taxon>Enterobacterales</taxon>
        <taxon>Enterobacteriaceae</taxon>
        <taxon>Salmonella</taxon>
    </lineage>
</organism>
<protein>
    <recommendedName>
        <fullName evidence="3">WG repeat-containing protein</fullName>
    </recommendedName>
</protein>
<proteinExistence type="predicted"/>
<gene>
    <name evidence="2" type="ORF">AHQ27_01455</name>
</gene>
<dbReference type="Gene3D" id="1.20.120.1620">
    <property type="match status" value="1"/>
</dbReference>